<evidence type="ECO:0000313" key="8">
    <source>
        <dbReference type="Proteomes" id="UP001431776"/>
    </source>
</evidence>
<feature type="transmembrane region" description="Helical" evidence="5">
    <location>
        <begin position="203"/>
        <end position="221"/>
    </location>
</feature>
<keyword evidence="3 5" id="KW-1133">Transmembrane helix</keyword>
<dbReference type="CDD" id="cd07042">
    <property type="entry name" value="STAS_SulP_like_sulfate_transporter"/>
    <property type="match status" value="1"/>
</dbReference>
<dbReference type="PANTHER" id="PTHR11814">
    <property type="entry name" value="SULFATE TRANSPORTER"/>
    <property type="match status" value="1"/>
</dbReference>
<dbReference type="RefSeq" id="WP_349247108.1">
    <property type="nucleotide sequence ID" value="NZ_JASCXX010000048.1"/>
</dbReference>
<sequence length="560" mass="60055">MLRLVRLLPPWLIHPNRDGLRDDLIAGSTIAVMLVPQAMAYAMLAGLPPVVGLYASTLPLLTYALLGSSRQLAVGPVAIISLMVFTACAPLAQSGTTDYVALVLLLTIMIGFIQFVAGLLRLGFVVNFFSQAVISGFTSAAAIVIALSQMKHLLGIQLGTEKNVFKLVAEIARHAPEANGATLALGAASVAGLWFLKKRFPHFPSAILFVVVGTLLSYFGLSKLGVETVGAVPRGLPGFTMPRFSLDAVRHLVPAALAICFVGYMESISVAKYVAARAGHKIDPNRELLGLGAANLVASLFSGYPVTGGLSRTAVAYQAGARTQRAAVMTSVLILLTLLLLTPLFYYLPKAVLSAIIVVAVGALLDYKEAVHLFRIKRADGLTFLLTFVCTLAIGIEQGLLIGLVFSLGLFIWRSSHPHTAELGYLESEGVFRNVLRHPEAKVYPGTLILRPDASLYFANTKFLEDCLAQDVAGRPGIRWIVLDMSGVNDIDAVAVDVLEKLVGAYRHRGIEFAFAAMKGPVRDVVKRAGWEEKQGHVHYPSLQHALRGIRVLGDSGGDL</sequence>
<keyword evidence="4 5" id="KW-0472">Membrane</keyword>
<feature type="domain" description="STAS" evidence="6">
    <location>
        <begin position="437"/>
        <end position="550"/>
    </location>
</feature>
<organism evidence="7 8">
    <name type="scientific">Anaerobaca lacustris</name>
    <dbReference type="NCBI Taxonomy" id="3044600"/>
    <lineage>
        <taxon>Bacteria</taxon>
        <taxon>Pseudomonadati</taxon>
        <taxon>Planctomycetota</taxon>
        <taxon>Phycisphaerae</taxon>
        <taxon>Sedimentisphaerales</taxon>
        <taxon>Anaerobacaceae</taxon>
        <taxon>Anaerobaca</taxon>
    </lineage>
</organism>
<feature type="transmembrane region" description="Helical" evidence="5">
    <location>
        <begin position="73"/>
        <end position="93"/>
    </location>
</feature>
<dbReference type="SUPFAM" id="SSF52091">
    <property type="entry name" value="SpoIIaa-like"/>
    <property type="match status" value="1"/>
</dbReference>
<dbReference type="Proteomes" id="UP001431776">
    <property type="component" value="Unassembled WGS sequence"/>
</dbReference>
<feature type="transmembrane region" description="Helical" evidence="5">
    <location>
        <begin position="132"/>
        <end position="150"/>
    </location>
</feature>
<dbReference type="GO" id="GO:0008271">
    <property type="term" value="F:secondary active sulfate transmembrane transporter activity"/>
    <property type="evidence" value="ECO:0007669"/>
    <property type="project" value="InterPro"/>
</dbReference>
<evidence type="ECO:0000256" key="2">
    <source>
        <dbReference type="ARBA" id="ARBA00022692"/>
    </source>
</evidence>
<evidence type="ECO:0000256" key="4">
    <source>
        <dbReference type="ARBA" id="ARBA00023136"/>
    </source>
</evidence>
<comment type="caution">
    <text evidence="7">The sequence shown here is derived from an EMBL/GenBank/DDBJ whole genome shotgun (WGS) entry which is preliminary data.</text>
</comment>
<dbReference type="InterPro" id="IPR002645">
    <property type="entry name" value="STAS_dom"/>
</dbReference>
<dbReference type="InterPro" id="IPR011547">
    <property type="entry name" value="SLC26A/SulP_dom"/>
</dbReference>
<reference evidence="7" key="1">
    <citation type="submission" date="2023-05" db="EMBL/GenBank/DDBJ databases">
        <title>Anaerotaeda fermentans gen. nov., sp. nov., a novel anaerobic planctomycete of the new family within the order Sedimentisphaerales isolated from Taman Peninsula, Russia.</title>
        <authorList>
            <person name="Khomyakova M.A."/>
            <person name="Merkel A.Y."/>
            <person name="Slobodkin A.I."/>
        </authorList>
    </citation>
    <scope>NUCLEOTIDE SEQUENCE</scope>
    <source>
        <strain evidence="7">M17dextr</strain>
    </source>
</reference>
<dbReference type="EMBL" id="JASCXX010000048">
    <property type="protein sequence ID" value="MDI6451701.1"/>
    <property type="molecule type" value="Genomic_DNA"/>
</dbReference>
<feature type="transmembrane region" description="Helical" evidence="5">
    <location>
        <begin position="99"/>
        <end position="120"/>
    </location>
</feature>
<name>A0AAW6U136_9BACT</name>
<evidence type="ECO:0000313" key="7">
    <source>
        <dbReference type="EMBL" id="MDI6451701.1"/>
    </source>
</evidence>
<dbReference type="InterPro" id="IPR001902">
    <property type="entry name" value="SLC26A/SulP_fam"/>
</dbReference>
<dbReference type="Pfam" id="PF01740">
    <property type="entry name" value="STAS"/>
    <property type="match status" value="1"/>
</dbReference>
<dbReference type="InterPro" id="IPR018045">
    <property type="entry name" value="S04_transporter_CS"/>
</dbReference>
<dbReference type="GO" id="GO:0016020">
    <property type="term" value="C:membrane"/>
    <property type="evidence" value="ECO:0007669"/>
    <property type="project" value="UniProtKB-SubCell"/>
</dbReference>
<dbReference type="InterPro" id="IPR036513">
    <property type="entry name" value="STAS_dom_sf"/>
</dbReference>
<gene>
    <name evidence="7" type="primary">sulP</name>
    <name evidence="7" type="ORF">QJ522_21750</name>
</gene>
<proteinExistence type="predicted"/>
<feature type="transmembrane region" description="Helical" evidence="5">
    <location>
        <begin position="326"/>
        <end position="346"/>
    </location>
</feature>
<evidence type="ECO:0000256" key="5">
    <source>
        <dbReference type="SAM" id="Phobius"/>
    </source>
</evidence>
<feature type="transmembrane region" description="Helical" evidence="5">
    <location>
        <begin position="178"/>
        <end position="196"/>
    </location>
</feature>
<dbReference type="PROSITE" id="PS50801">
    <property type="entry name" value="STAS"/>
    <property type="match status" value="1"/>
</dbReference>
<feature type="transmembrane region" description="Helical" evidence="5">
    <location>
        <begin position="382"/>
        <end position="413"/>
    </location>
</feature>
<keyword evidence="8" id="KW-1185">Reference proteome</keyword>
<protein>
    <submittedName>
        <fullName evidence="7">Sulfate permease</fullName>
    </submittedName>
</protein>
<evidence type="ECO:0000259" key="6">
    <source>
        <dbReference type="PROSITE" id="PS50801"/>
    </source>
</evidence>
<dbReference type="Gene3D" id="3.30.750.24">
    <property type="entry name" value="STAS domain"/>
    <property type="match status" value="1"/>
</dbReference>
<dbReference type="Pfam" id="PF00916">
    <property type="entry name" value="Sulfate_transp"/>
    <property type="match status" value="1"/>
</dbReference>
<accession>A0AAW6U136</accession>
<evidence type="ECO:0000256" key="3">
    <source>
        <dbReference type="ARBA" id="ARBA00022989"/>
    </source>
</evidence>
<comment type="subcellular location">
    <subcellularLocation>
        <location evidence="1">Membrane</location>
        <topology evidence="1">Multi-pass membrane protein</topology>
    </subcellularLocation>
</comment>
<feature type="transmembrane region" description="Helical" evidence="5">
    <location>
        <begin position="252"/>
        <end position="275"/>
    </location>
</feature>
<keyword evidence="2 5" id="KW-0812">Transmembrane</keyword>
<dbReference type="AlphaFoldDB" id="A0AAW6U136"/>
<dbReference type="PROSITE" id="PS01130">
    <property type="entry name" value="SLC26A"/>
    <property type="match status" value="1"/>
</dbReference>
<evidence type="ECO:0000256" key="1">
    <source>
        <dbReference type="ARBA" id="ARBA00004141"/>
    </source>
</evidence>
<feature type="transmembrane region" description="Helical" evidence="5">
    <location>
        <begin position="50"/>
        <end position="66"/>
    </location>
</feature>
<dbReference type="NCBIfam" id="TIGR00815">
    <property type="entry name" value="sulP"/>
    <property type="match status" value="1"/>
</dbReference>